<comment type="caution">
    <text evidence="5">The sequence shown here is derived from an EMBL/GenBank/DDBJ whole genome shotgun (WGS) entry which is preliminary data.</text>
</comment>
<evidence type="ECO:0000259" key="1">
    <source>
        <dbReference type="Pfam" id="PF11784"/>
    </source>
</evidence>
<sequence>MCVRAVGGPLDESIIETAAPAEPPEYALRISNAGKLNLADFQNSVPLLRELSIINNSEREIVHLQLSLSSIPPFLKSKTWTIDACGPHSTYAVKDCDVSLDGTLLNKLTEAEAATIIFTLTENNGNAGDNVLAVSECKVELLPKNQWSGLSHMPDLIAAFVQPNELTSDRLLKQTAEVLRNAGKNAAIDGYAGGAKRVWELTSALWSAIGELGLDYALPPASFEHRGQKVRSAAQVLDARVATCLDLTLLFCAVLEQAGLNTIIVFTKGHAFPGVWLRAEQFPTVVTDDVTAIRKRLRLKELVVFESTLITHRPTPSFTYATEVAAAALSVEKGDEFELIVDVQRARMLRIKPLSSNDQQLLAGPPIPLASIQQTAFEAAPDLPEMDLNAAEAASAGPVDRLARWQRRLLDLSLRNNLLNFKNSRKTLKLDAPEPGTLEDLLSDGTPIRLLPRPQLMDGADPRNQLIHEQRTREDVRREHALDALKRREVFVAVEQQELESRLVELYRSARATLQEGGANTLFLAVGFLTWTREDKADNQYRAPLILIPVSLQRKSVRSGFTMSLHEDEPRFNPTLVEMLRQDFTLNLGVVDGDLPRDESGLDIGRIWKMVSHAVRDISGWEVSEDVVLSTFSFAKYLMWVDLTQRIDQLRENPVVKHLIDSPRDPYPSNLDFPDARKLDTDFTPDKTFCPLPADSSQLTAIMAAFKGKDFVLVGPPGTGKSQTISNLIAHCLAEGKRILFVSEKIAALDVVYRRLREVGLGAFCLELHSNKARKLDVLAQLQKAWESQAEFAPDEWQAQADKLQRYRNELNRYVERLHNKHRNGLTIFKAIGVVAEGGEVPALNLLWHSPEAHDIQALDSIRDVAERLGVNATAVGQAQLLSGPLAAINHDDWTPVWQRAFLDTTRRLIPVAEAVLKAKGVFEKVTALPDLPTTLRAREALLSLTQCLPTAAGHDWRFVFRPEVREIFKRLHDGLDLVAQHRALNDQLAPLWSDTVLVECKKALSLLADHARIRSQLSPAWPDDVTLEFKNGLRLLADIEETEKSLSANYGELLEQLNVHQLHRGWLDAEQGVWPVSWLRKRQITSTLEAVVVGEESPQAAVDLPALARIRELRSAVNRINPGQATDGVWMGLKTRTDLAATVLRFQGALACAHRREPWLDQGFEVIADGRCGSRLAMDLSNIRTLHSLEADIAGMAALSEATDGLWAGHDTQTGQLSAAMRFIVSRKFVTASGTLPGHHQEVAASECGAKLMADYQLLLQRTAIEQRLNAFDGLAELAGTPWAGLHTKQDEITDAAVFSTAIASAIGNLADTPESVGILRSALERQLAEGNAMLDHDGPVADAGRQYRQVYAGLPPALAEMRAAGSFSDANSSQLQDLPLPNLIKHCHDIGNAENRLHAWCAWRKVRSEALMLGLANLVTAMENGAVKSYEVRRAFDTNYSRWWLNAVIDNEPVIRTFVSAEHEKRIGDFRALDKRFTDLTRSWIRASLSAGLPKAETVTRNSEWGILRHEMSKKKQHLPLRTLMESIPTALVKLTPCLLMSPLSIAQYLPAQANAFDLVIFDEASQIPVWDAIGAIARGKQVVMVGDPKQLPPTGFFDRGDSTQDDDEAETDLESILDECMGANLPTMNLAWHYRSRSESLIAFSNHHYYGGALVTFPSPSTDDAAVSFHYVEGVYEKGGARTNKREAKALVADIVARLKSPTFRESNFTLGVVTFNTEQMTLIEDLLDEERRKDPSIESYFSESALEPLFVKNLESVQGDERDIMYFSITYGPDHSGAISMNFGPMNRTGGERRLNVAITRARVALRVFSSLKGDQLDLSRTQAAGVRDMKHFLEFAERGPRALAEATKGSMGGFDSPFEEAVAAALASKGWQIHTQVGASAFRVDLGIVHPDAPGSYLCGIECDGATYHRSATARDRDMLREQVLRGLGWEILRIWSTDWWIDRAGTLDKVDRNLQGLLEISRVTRAEQHEREATERAILETMKWARAYESRTEALNAEQPTQATPLSPAHDQVDTLFDDKETARTTTAYAGNVPPANAKGPLLFVEADPRAAVELIDAEAFFEPSYDDRLRQMIEYVTDIEGPILDTVLARRIARAHGWQRTGARIQERVSTLALSCLTASDEDVGVFFWANTRGPDVPLVFRSSEEESRKVDEICMAELVSLARQVEQKGSSVDAAIATIARALGLQRVKAMSRARLEKALDLARQTHD</sequence>
<dbReference type="OrthoDB" id="9757917at2"/>
<dbReference type="Pfam" id="PF11784">
    <property type="entry name" value="DUF3320"/>
    <property type="match status" value="1"/>
</dbReference>
<evidence type="ECO:0000259" key="2">
    <source>
        <dbReference type="Pfam" id="PF13086"/>
    </source>
</evidence>
<dbReference type="InterPro" id="IPR041679">
    <property type="entry name" value="DNA2/NAM7-like_C"/>
</dbReference>
<dbReference type="InterPro" id="IPR045055">
    <property type="entry name" value="DNA2/NAM7-like"/>
</dbReference>
<evidence type="ECO:0000259" key="4">
    <source>
        <dbReference type="Pfam" id="PF18741"/>
    </source>
</evidence>
<dbReference type="InterPro" id="IPR025103">
    <property type="entry name" value="DUF4011"/>
</dbReference>
<organism evidence="5 6">
    <name type="scientific">Massilia atriviolacea</name>
    <dbReference type="NCBI Taxonomy" id="2495579"/>
    <lineage>
        <taxon>Bacteria</taxon>
        <taxon>Pseudomonadati</taxon>
        <taxon>Pseudomonadota</taxon>
        <taxon>Betaproteobacteria</taxon>
        <taxon>Burkholderiales</taxon>
        <taxon>Oxalobacteraceae</taxon>
        <taxon>Telluria group</taxon>
        <taxon>Massilia</taxon>
    </lineage>
</organism>
<evidence type="ECO:0000259" key="3">
    <source>
        <dbReference type="Pfam" id="PF13087"/>
    </source>
</evidence>
<dbReference type="Pfam" id="PF13087">
    <property type="entry name" value="AAA_12"/>
    <property type="match status" value="1"/>
</dbReference>
<accession>A0A430HJV2</accession>
<dbReference type="Pfam" id="PF18741">
    <property type="entry name" value="MTES_1575"/>
    <property type="match status" value="1"/>
</dbReference>
<dbReference type="InterPro" id="IPR047187">
    <property type="entry name" value="SF1_C_Upf1"/>
</dbReference>
<name>A0A430HJV2_9BURK</name>
<feature type="domain" description="DNA2/NAM7 helicase helicase" evidence="2">
    <location>
        <begin position="695"/>
        <end position="758"/>
    </location>
</feature>
<evidence type="ECO:0000313" key="5">
    <source>
        <dbReference type="EMBL" id="RSZ57780.1"/>
    </source>
</evidence>
<dbReference type="InterPro" id="IPR021754">
    <property type="entry name" value="DUF3320"/>
</dbReference>
<dbReference type="InterPro" id="IPR049468">
    <property type="entry name" value="Restrct_endonuc-II-like_dom"/>
</dbReference>
<dbReference type="InterPro" id="IPR027417">
    <property type="entry name" value="P-loop_NTPase"/>
</dbReference>
<evidence type="ECO:0000313" key="6">
    <source>
        <dbReference type="Proteomes" id="UP000278085"/>
    </source>
</evidence>
<dbReference type="InterPro" id="IPR041677">
    <property type="entry name" value="DNA2/NAM7_AAA_11"/>
</dbReference>
<dbReference type="FunFam" id="3.40.960.10:FF:000002">
    <property type="entry name" value="DNA helicase related protein"/>
    <property type="match status" value="1"/>
</dbReference>
<protein>
    <submittedName>
        <fullName evidence="5">DUF3320 domain-containing protein</fullName>
    </submittedName>
</protein>
<dbReference type="PANTHER" id="PTHR10887">
    <property type="entry name" value="DNA2/NAM7 HELICASE FAMILY"/>
    <property type="match status" value="1"/>
</dbReference>
<dbReference type="CDD" id="cd18808">
    <property type="entry name" value="SF1_C_Upf1"/>
    <property type="match status" value="1"/>
</dbReference>
<feature type="domain" description="DNA2/NAM7 helicase-like C-terminal" evidence="3">
    <location>
        <begin position="1618"/>
        <end position="1814"/>
    </location>
</feature>
<dbReference type="InterPro" id="IPR011335">
    <property type="entry name" value="Restrct_endonuc-II-like"/>
</dbReference>
<dbReference type="EMBL" id="RXLQ01000009">
    <property type="protein sequence ID" value="RSZ57780.1"/>
    <property type="molecule type" value="Genomic_DNA"/>
</dbReference>
<dbReference type="SUPFAM" id="SSF52980">
    <property type="entry name" value="Restriction endonuclease-like"/>
    <property type="match status" value="1"/>
</dbReference>
<dbReference type="GO" id="GO:0004386">
    <property type="term" value="F:helicase activity"/>
    <property type="evidence" value="ECO:0007669"/>
    <property type="project" value="InterPro"/>
</dbReference>
<dbReference type="Pfam" id="PF13086">
    <property type="entry name" value="AAA_11"/>
    <property type="match status" value="2"/>
</dbReference>
<dbReference type="FunFam" id="3.40.50.300:FF:002063">
    <property type="entry name" value="DNA helicase related protein"/>
    <property type="match status" value="1"/>
</dbReference>
<dbReference type="Gene3D" id="3.40.50.300">
    <property type="entry name" value="P-loop containing nucleotide triphosphate hydrolases"/>
    <property type="match status" value="3"/>
</dbReference>
<proteinExistence type="predicted"/>
<dbReference type="Proteomes" id="UP000278085">
    <property type="component" value="Unassembled WGS sequence"/>
</dbReference>
<dbReference type="Pfam" id="PF13195">
    <property type="entry name" value="DUF4011"/>
    <property type="match status" value="1"/>
</dbReference>
<dbReference type="SUPFAM" id="SSF52540">
    <property type="entry name" value="P-loop containing nucleoside triphosphate hydrolases"/>
    <property type="match status" value="2"/>
</dbReference>
<dbReference type="PANTHER" id="PTHR10887:SF495">
    <property type="entry name" value="HELICASE SENATAXIN ISOFORM X1-RELATED"/>
    <property type="match status" value="1"/>
</dbReference>
<feature type="domain" description="DNA2/NAM7 helicase helicase" evidence="2">
    <location>
        <begin position="1552"/>
        <end position="1597"/>
    </location>
</feature>
<dbReference type="FunFam" id="3.40.50.300:FF:002475">
    <property type="entry name" value="DNA helicase related protein"/>
    <property type="match status" value="1"/>
</dbReference>
<gene>
    <name evidence="5" type="ORF">EJB06_18465</name>
</gene>
<feature type="domain" description="DUF3320" evidence="1">
    <location>
        <begin position="2066"/>
        <end position="2114"/>
    </location>
</feature>
<feature type="domain" description="Restriction endonuclease type II-like" evidence="4">
    <location>
        <begin position="1863"/>
        <end position="1959"/>
    </location>
</feature>
<dbReference type="Gene3D" id="3.40.960.10">
    <property type="entry name" value="VSR Endonuclease"/>
    <property type="match status" value="1"/>
</dbReference>
<reference evidence="5 6" key="1">
    <citation type="submission" date="2018-12" db="EMBL/GenBank/DDBJ databases">
        <authorList>
            <person name="Yang E."/>
        </authorList>
    </citation>
    <scope>NUCLEOTIDE SEQUENCE [LARGE SCALE GENOMIC DNA]</scope>
    <source>
        <strain evidence="5 6">SOD</strain>
    </source>
</reference>
<keyword evidence="6" id="KW-1185">Reference proteome</keyword>